<organism evidence="1 2">
    <name type="scientific">Methanosarcina mazei Tuc01</name>
    <dbReference type="NCBI Taxonomy" id="1236903"/>
    <lineage>
        <taxon>Archaea</taxon>
        <taxon>Methanobacteriati</taxon>
        <taxon>Methanobacteriota</taxon>
        <taxon>Stenosarchaea group</taxon>
        <taxon>Methanomicrobia</taxon>
        <taxon>Methanosarcinales</taxon>
        <taxon>Methanosarcinaceae</taxon>
        <taxon>Methanosarcina</taxon>
    </lineage>
</organism>
<proteinExistence type="predicted"/>
<accession>M1Q245</accession>
<dbReference type="Proteomes" id="UP000011718">
    <property type="component" value="Chromosome"/>
</dbReference>
<dbReference type="BioCyc" id="MMAZ1236903:G139K-3230-MONOMER"/>
<dbReference type="HOGENOM" id="CLU_3075364_0_0_2"/>
<dbReference type="AlphaFoldDB" id="M1Q245"/>
<evidence type="ECO:0000313" key="2">
    <source>
        <dbReference type="Proteomes" id="UP000011718"/>
    </source>
</evidence>
<dbReference type="EMBL" id="CP004144">
    <property type="protein sequence ID" value="AGF98641.1"/>
    <property type="molecule type" value="Genomic_DNA"/>
</dbReference>
<name>M1Q245_METMZ</name>
<sequence length="52" mass="6178">MIPYPYREIIFPQFEHFHPSIFGMGIVPLDKGETLADERKERIEKIAITFKQ</sequence>
<reference evidence="1 2" key="1">
    <citation type="journal article" date="2013" name="Genome Announc.">
        <title>Complete Genome of a Methanosarcina mazei Strain Isolated from Sediment Samples from an Amazonian Flooded Area.</title>
        <authorList>
            <person name="Assis das Gracas D."/>
            <person name="Thiago Juca Ramos R."/>
            <person name="Vieira Araujo A.C."/>
            <person name="Zahlouth R."/>
            <person name="Ribeiro Carneiro A."/>
            <person name="Souza Lopes T."/>
            <person name="Azevedo Barauna R."/>
            <person name="Azevedo V."/>
            <person name="Cruz Schneider M.P."/>
            <person name="Pellizari V.H."/>
            <person name="Silva A."/>
        </authorList>
    </citation>
    <scope>NUCLEOTIDE SEQUENCE [LARGE SCALE GENOMIC DNA]</scope>
    <source>
        <strain evidence="1 2">Tuc01</strain>
    </source>
</reference>
<dbReference type="KEGG" id="mmaz:MmTuc01_3390"/>
<protein>
    <submittedName>
        <fullName evidence="1">Uncharacterized protein</fullName>
    </submittedName>
</protein>
<evidence type="ECO:0000313" key="1">
    <source>
        <dbReference type="EMBL" id="AGF98641.1"/>
    </source>
</evidence>
<gene>
    <name evidence="1" type="ORF">MmTuc01_3390</name>
</gene>